<dbReference type="PATRIC" id="fig|1514904.3.peg.287"/>
<proteinExistence type="predicted"/>
<protein>
    <submittedName>
        <fullName evidence="1">Uncharacterized protein</fullName>
    </submittedName>
</protein>
<dbReference type="EMBL" id="JXMU01000001">
    <property type="protein sequence ID" value="KPB02940.1"/>
    <property type="molecule type" value="Genomic_DNA"/>
</dbReference>
<comment type="caution">
    <text evidence="1">The sequence shown here is derived from an EMBL/GenBank/DDBJ whole genome shotgun (WGS) entry which is preliminary data.</text>
</comment>
<gene>
    <name evidence="1" type="ORF">SU32_01385</name>
</gene>
<name>A0A0M9GPY1_9HYPH</name>
<keyword evidence="2" id="KW-1185">Reference proteome</keyword>
<dbReference type="AlphaFoldDB" id="A0A0M9GPY1"/>
<accession>A0A0M9GPY1</accession>
<sequence>MPASETTGTGMDWQKAIAINCAALQRVLAAFAALAGLAPDAKTLPRAVRLEILRVVRPAESALRRLIVIAARGIKPSLQNRPVPDFSRLPQHKNRPASFALFDRRKSFAEKRASELPVKGVPRLTFTATAAALPALKNPRKTPDDARLVLRIKALQNALADMPKQARRLARHQARRAALPAGPRRVGPLRPGYPPAHKKRPTHEIDFILRECHALAVQARALPLTFQGGGISNRHDWTVSQLPEGNYPFLQAFRRDFVSFPLN</sequence>
<organism evidence="1 2">
    <name type="scientific">Ahrensia marina</name>
    <dbReference type="NCBI Taxonomy" id="1514904"/>
    <lineage>
        <taxon>Bacteria</taxon>
        <taxon>Pseudomonadati</taxon>
        <taxon>Pseudomonadota</taxon>
        <taxon>Alphaproteobacteria</taxon>
        <taxon>Hyphomicrobiales</taxon>
        <taxon>Ahrensiaceae</taxon>
        <taxon>Ahrensia</taxon>
    </lineage>
</organism>
<reference evidence="1 2" key="1">
    <citation type="submission" date="2015-01" db="EMBL/GenBank/DDBJ databases">
        <title>Ahrensia donghaiensis sp. nov., a novel dimethylsulphoniopropionate-cleavage bacterium isolated from seawater and emended descriptions of the genus Ahrensia and Ahrensia kielensis.</title>
        <authorList>
            <person name="Liu J."/>
        </authorList>
    </citation>
    <scope>NUCLEOTIDE SEQUENCE [LARGE SCALE GENOMIC DNA]</scope>
    <source>
        <strain evidence="1 2">LZD062</strain>
    </source>
</reference>
<evidence type="ECO:0000313" key="1">
    <source>
        <dbReference type="EMBL" id="KPB02940.1"/>
    </source>
</evidence>
<dbReference type="Proteomes" id="UP000038011">
    <property type="component" value="Unassembled WGS sequence"/>
</dbReference>
<evidence type="ECO:0000313" key="2">
    <source>
        <dbReference type="Proteomes" id="UP000038011"/>
    </source>
</evidence>
<dbReference type="RefSeq" id="WP_053997516.1">
    <property type="nucleotide sequence ID" value="NZ_JXMU01000001.1"/>
</dbReference>